<dbReference type="PATRIC" id="fig|1280949.3.peg.3486"/>
<dbReference type="PANTHER" id="PTHR43639">
    <property type="entry name" value="OXIDOREDUCTASE, SHORT-CHAIN DEHYDROGENASE/REDUCTASE FAMILY (AFU_ORTHOLOGUE AFUA_5G02870)"/>
    <property type="match status" value="1"/>
</dbReference>
<keyword evidence="2" id="KW-0560">Oxidoreductase</keyword>
<dbReference type="FunFam" id="3.40.50.720:FF:000084">
    <property type="entry name" value="Short-chain dehydrogenase reductase"/>
    <property type="match status" value="1"/>
</dbReference>
<dbReference type="InterPro" id="IPR020904">
    <property type="entry name" value="Sc_DH/Rdtase_CS"/>
</dbReference>
<dbReference type="PROSITE" id="PS00061">
    <property type="entry name" value="ADH_SHORT"/>
    <property type="match status" value="1"/>
</dbReference>
<dbReference type="SUPFAM" id="SSF51735">
    <property type="entry name" value="NAD(P)-binding Rossmann-fold domains"/>
    <property type="match status" value="1"/>
</dbReference>
<dbReference type="AlphaFoldDB" id="A0A069DZV4"/>
<reference evidence="3 4" key="1">
    <citation type="journal article" date="2014" name="Antonie Van Leeuwenhoek">
        <title>Hyphomonas beringensis sp. nov. and Hyphomonas chukchiensis sp. nov., isolated from surface seawater of the Bering Sea and Chukchi Sea.</title>
        <authorList>
            <person name="Li C."/>
            <person name="Lai Q."/>
            <person name="Li G."/>
            <person name="Dong C."/>
            <person name="Wang J."/>
            <person name="Liao Y."/>
            <person name="Shao Z."/>
        </authorList>
    </citation>
    <scope>NUCLEOTIDE SEQUENCE [LARGE SCALE GENOMIC DNA]</scope>
    <source>
        <strain evidence="3 4">MHS-3</strain>
    </source>
</reference>
<dbReference type="PRINTS" id="PR00080">
    <property type="entry name" value="SDRFAMILY"/>
</dbReference>
<organism evidence="3 4">
    <name type="scientific">Hyphomonas adhaerens MHS-3</name>
    <dbReference type="NCBI Taxonomy" id="1280949"/>
    <lineage>
        <taxon>Bacteria</taxon>
        <taxon>Pseudomonadati</taxon>
        <taxon>Pseudomonadota</taxon>
        <taxon>Alphaproteobacteria</taxon>
        <taxon>Hyphomonadales</taxon>
        <taxon>Hyphomonadaceae</taxon>
        <taxon>Hyphomonas</taxon>
    </lineage>
</organism>
<proteinExistence type="inferred from homology"/>
<evidence type="ECO:0000256" key="2">
    <source>
        <dbReference type="ARBA" id="ARBA00023002"/>
    </source>
</evidence>
<comment type="caution">
    <text evidence="3">The sequence shown here is derived from an EMBL/GenBank/DDBJ whole genome shotgun (WGS) entry which is preliminary data.</text>
</comment>
<dbReference type="NCBIfam" id="NF005559">
    <property type="entry name" value="PRK07231.1"/>
    <property type="match status" value="1"/>
</dbReference>
<dbReference type="EMBL" id="ARYH01000005">
    <property type="protein sequence ID" value="KCZ82582.1"/>
    <property type="molecule type" value="Genomic_DNA"/>
</dbReference>
<accession>A0A069DZV4</accession>
<protein>
    <submittedName>
        <fullName evidence="3">Short-chain dehydrogenase/reductase SDR</fullName>
    </submittedName>
</protein>
<dbReference type="eggNOG" id="COG1028">
    <property type="taxonomic scope" value="Bacteria"/>
</dbReference>
<name>A0A069DZV4_9PROT</name>
<dbReference type="Pfam" id="PF13561">
    <property type="entry name" value="adh_short_C2"/>
    <property type="match status" value="1"/>
</dbReference>
<sequence length="268" mass="27498">MPDMTGRVEGKIACITGAANGIGRCVALTLAKEGATVIATDLQREAGVSLAAEIEAAGGNAMFIQHDVTAEADWDTVIATIRDVFGRLDVLVNNAGIGLPSSPVTRVGLDDWKRLMAVNVDGPFLGVKHALPLMREHGGGSIINVSSIAGIKASANASAYCASKGAVRLFTKSVALECAAANDGIRVNSVHPGIVETAIWDTLIGTAPEETGSRPRGATLAAFTSNAVPLGRPGLPEEIAAGILWLASDESSYVTGTELVIDGARSIA</sequence>
<evidence type="ECO:0000313" key="3">
    <source>
        <dbReference type="EMBL" id="KCZ82582.1"/>
    </source>
</evidence>
<dbReference type="Gene3D" id="3.40.50.720">
    <property type="entry name" value="NAD(P)-binding Rossmann-like Domain"/>
    <property type="match status" value="1"/>
</dbReference>
<dbReference type="Proteomes" id="UP000027446">
    <property type="component" value="Unassembled WGS sequence"/>
</dbReference>
<evidence type="ECO:0000256" key="1">
    <source>
        <dbReference type="ARBA" id="ARBA00006484"/>
    </source>
</evidence>
<dbReference type="PANTHER" id="PTHR43639:SF9">
    <property type="entry name" value="BLL5898 PROTEIN"/>
    <property type="match status" value="1"/>
</dbReference>
<evidence type="ECO:0000313" key="4">
    <source>
        <dbReference type="Proteomes" id="UP000027446"/>
    </source>
</evidence>
<dbReference type="GO" id="GO:0016491">
    <property type="term" value="F:oxidoreductase activity"/>
    <property type="evidence" value="ECO:0007669"/>
    <property type="project" value="UniProtKB-KW"/>
</dbReference>
<dbReference type="STRING" id="1280949.HAD_17186"/>
<dbReference type="InterPro" id="IPR036291">
    <property type="entry name" value="NAD(P)-bd_dom_sf"/>
</dbReference>
<dbReference type="InterPro" id="IPR002347">
    <property type="entry name" value="SDR_fam"/>
</dbReference>
<gene>
    <name evidence="3" type="ORF">HAD_17186</name>
</gene>
<keyword evidence="4" id="KW-1185">Reference proteome</keyword>
<dbReference type="PRINTS" id="PR00081">
    <property type="entry name" value="GDHRDH"/>
</dbReference>
<comment type="similarity">
    <text evidence="1">Belongs to the short-chain dehydrogenases/reductases (SDR) family.</text>
</comment>